<proteinExistence type="predicted"/>
<feature type="compositionally biased region" description="Polar residues" evidence="10">
    <location>
        <begin position="404"/>
        <end position="413"/>
    </location>
</feature>
<dbReference type="Gene3D" id="1.25.40.10">
    <property type="entry name" value="Tetratricopeptide repeat domain"/>
    <property type="match status" value="2"/>
</dbReference>
<evidence type="ECO:0000256" key="11">
    <source>
        <dbReference type="SAM" id="Phobius"/>
    </source>
</evidence>
<reference evidence="14" key="1">
    <citation type="journal article" date="2011" name="Stand. Genomic Sci.">
        <title>Genome sequence of the filamentous, gliding Thiothrix nivea neotype strain (JP2(T)).</title>
        <authorList>
            <person name="Lapidus A."/>
            <person name="Nolan M."/>
            <person name="Lucas S."/>
            <person name="Glavina Del Rio T."/>
            <person name="Tice H."/>
            <person name="Cheng J.F."/>
            <person name="Tapia R."/>
            <person name="Han C."/>
            <person name="Goodwin L."/>
            <person name="Pitluck S."/>
            <person name="Liolios K."/>
            <person name="Pagani I."/>
            <person name="Ivanova N."/>
            <person name="Huntemann M."/>
            <person name="Mavromatis K."/>
            <person name="Mikhailova N."/>
            <person name="Pati A."/>
            <person name="Chen A."/>
            <person name="Palaniappan K."/>
            <person name="Land M."/>
            <person name="Brambilla E.M."/>
            <person name="Rohde M."/>
            <person name="Abt B."/>
            <person name="Verbarg S."/>
            <person name="Goker M."/>
            <person name="Bristow J."/>
            <person name="Eisen J.A."/>
            <person name="Markowitz V."/>
            <person name="Hugenholtz P."/>
            <person name="Kyrpides N.C."/>
            <person name="Klenk H.P."/>
            <person name="Woyke T."/>
        </authorList>
    </citation>
    <scope>NUCLEOTIDE SEQUENCE [LARGE SCALE GENOMIC DNA]</scope>
    <source>
        <strain evidence="14">ATCC 35100 / DSM 5205 / JP2</strain>
    </source>
</reference>
<evidence type="ECO:0000313" key="14">
    <source>
        <dbReference type="Proteomes" id="UP000005317"/>
    </source>
</evidence>
<evidence type="ECO:0000256" key="1">
    <source>
        <dbReference type="ARBA" id="ARBA00002962"/>
    </source>
</evidence>
<evidence type="ECO:0000256" key="9">
    <source>
        <dbReference type="ARBA" id="ARBA00023244"/>
    </source>
</evidence>
<gene>
    <name evidence="13" type="ORF">Thini_2382</name>
</gene>
<evidence type="ECO:0000256" key="5">
    <source>
        <dbReference type="ARBA" id="ARBA00022519"/>
    </source>
</evidence>
<feature type="region of interest" description="Disordered" evidence="10">
    <location>
        <begin position="404"/>
        <end position="427"/>
    </location>
</feature>
<keyword evidence="5" id="KW-0997">Cell inner membrane</keyword>
<dbReference type="AlphaFoldDB" id="A0A656HHI1"/>
<feature type="transmembrane region" description="Helical" evidence="11">
    <location>
        <begin position="43"/>
        <end position="67"/>
    </location>
</feature>
<keyword evidence="14" id="KW-1185">Reference proteome</keyword>
<dbReference type="GO" id="GO:0006779">
    <property type="term" value="P:porphyrin-containing compound biosynthetic process"/>
    <property type="evidence" value="ECO:0007669"/>
    <property type="project" value="UniProtKB-KW"/>
</dbReference>
<dbReference type="Proteomes" id="UP000005317">
    <property type="component" value="Unassembled WGS sequence"/>
</dbReference>
<evidence type="ECO:0000256" key="7">
    <source>
        <dbReference type="ARBA" id="ARBA00022989"/>
    </source>
</evidence>
<organism evidence="13 14">
    <name type="scientific">Thiothrix nivea (strain ATCC 35100 / DSM 5205 / JP2)</name>
    <dbReference type="NCBI Taxonomy" id="870187"/>
    <lineage>
        <taxon>Bacteria</taxon>
        <taxon>Pseudomonadati</taxon>
        <taxon>Pseudomonadota</taxon>
        <taxon>Gammaproteobacteria</taxon>
        <taxon>Thiotrichales</taxon>
        <taxon>Thiotrichaceae</taxon>
        <taxon>Thiothrix</taxon>
    </lineage>
</organism>
<evidence type="ECO:0000256" key="4">
    <source>
        <dbReference type="ARBA" id="ARBA00022475"/>
    </source>
</evidence>
<dbReference type="InterPro" id="IPR011990">
    <property type="entry name" value="TPR-like_helical_dom_sf"/>
</dbReference>
<evidence type="ECO:0000256" key="10">
    <source>
        <dbReference type="SAM" id="MobiDB-lite"/>
    </source>
</evidence>
<name>A0A656HHI1_THINJ</name>
<comment type="subcellular location">
    <subcellularLocation>
        <location evidence="2">Cell inner membrane</location>
        <topology evidence="2">Multi-pass membrane protein</topology>
    </subcellularLocation>
</comment>
<keyword evidence="9" id="KW-0627">Porphyrin biosynthesis</keyword>
<dbReference type="Pfam" id="PF07219">
    <property type="entry name" value="HemY_N"/>
    <property type="match status" value="1"/>
</dbReference>
<dbReference type="InterPro" id="IPR010817">
    <property type="entry name" value="HemY_N"/>
</dbReference>
<accession>A0A656HHI1</accession>
<dbReference type="GO" id="GO:0005886">
    <property type="term" value="C:plasma membrane"/>
    <property type="evidence" value="ECO:0007669"/>
    <property type="project" value="UniProtKB-SubCell"/>
</dbReference>
<feature type="domain" description="HemY N-terminal" evidence="12">
    <location>
        <begin position="28"/>
        <end position="132"/>
    </location>
</feature>
<protein>
    <submittedName>
        <fullName evidence="13">HemY domain protein</fullName>
    </submittedName>
</protein>
<sequence precursor="true">MIFYIIILLLLIAAVLWLGQLVLANPGVATITWGAWSVEMKTATLVAMVVLACVAFYLLVSLLRHVLGMRRNFSRYRAAKLGSKANRALTQGLIQLTEGHWEKAEKLLVDHAPHSDTPLLNYLAAARAAHMREAYERRDELLKQAIESDGKANVAVGVSQADMQYGSGQLEQAHATLLRLRELAPKHPYVLKLLTKVLYRQENWDALLELLPDLVKQNLLKTEDMNKVQGATLKAMFQHYAKDKQTGKLQAMWKKLPAPIRDNPEAILLYGEALHAAGDDLACASLIGSILNKRWDDGLAGLYGRIQHHSLGNAIQQAEKWQLSQPDNNPALLLLLARLYNQQKLWGMAKSYYESSLNQAPNAEGYLELAELLETMKEPENAQRCYRLGLRYCIRSEGEKLSLTPTQRPQVNPQAAKAPELTPYNGL</sequence>
<dbReference type="GO" id="GO:0042168">
    <property type="term" value="P:heme metabolic process"/>
    <property type="evidence" value="ECO:0007669"/>
    <property type="project" value="InterPro"/>
</dbReference>
<keyword evidence="7 11" id="KW-1133">Transmembrane helix</keyword>
<evidence type="ECO:0000313" key="13">
    <source>
        <dbReference type="EMBL" id="EIJ34936.1"/>
    </source>
</evidence>
<evidence type="ECO:0000256" key="6">
    <source>
        <dbReference type="ARBA" id="ARBA00022692"/>
    </source>
</evidence>
<dbReference type="SUPFAM" id="SSF48452">
    <property type="entry name" value="TPR-like"/>
    <property type="match status" value="1"/>
</dbReference>
<dbReference type="EMBL" id="JH651384">
    <property type="protein sequence ID" value="EIJ34936.1"/>
    <property type="molecule type" value="Genomic_DNA"/>
</dbReference>
<dbReference type="UniPathway" id="UPA00252"/>
<evidence type="ECO:0000256" key="2">
    <source>
        <dbReference type="ARBA" id="ARBA00004429"/>
    </source>
</evidence>
<dbReference type="OrthoDB" id="7053339at2"/>
<evidence type="ECO:0000256" key="3">
    <source>
        <dbReference type="ARBA" id="ARBA00004744"/>
    </source>
</evidence>
<keyword evidence="6 11" id="KW-0812">Transmembrane</keyword>
<dbReference type="NCBIfam" id="TIGR00540">
    <property type="entry name" value="TPR_hemY_coli"/>
    <property type="match status" value="1"/>
</dbReference>
<dbReference type="InterPro" id="IPR005254">
    <property type="entry name" value="Heme_biosyn_assoc_TPR_pro"/>
</dbReference>
<keyword evidence="8 11" id="KW-0472">Membrane</keyword>
<comment type="function">
    <text evidence="1">Involved in a late step of protoheme IX synthesis.</text>
</comment>
<evidence type="ECO:0000256" key="8">
    <source>
        <dbReference type="ARBA" id="ARBA00023136"/>
    </source>
</evidence>
<dbReference type="RefSeq" id="WP_002708854.1">
    <property type="nucleotide sequence ID" value="NZ_JH651384.1"/>
</dbReference>
<keyword evidence="4" id="KW-1003">Cell membrane</keyword>
<comment type="pathway">
    <text evidence="3">Porphyrin-containing compound metabolism; protoheme biosynthesis.</text>
</comment>
<evidence type="ECO:0000259" key="12">
    <source>
        <dbReference type="Pfam" id="PF07219"/>
    </source>
</evidence>